<dbReference type="Proteomes" id="UP000636505">
    <property type="component" value="Unassembled WGS sequence"/>
</dbReference>
<dbReference type="AlphaFoldDB" id="A0A8J7A8J2"/>
<evidence type="ECO:0000259" key="1">
    <source>
        <dbReference type="Pfam" id="PF13524"/>
    </source>
</evidence>
<dbReference type="EMBL" id="JADEXG010000048">
    <property type="protein sequence ID" value="MBE9079127.1"/>
    <property type="molecule type" value="Genomic_DNA"/>
</dbReference>
<evidence type="ECO:0000313" key="3">
    <source>
        <dbReference type="Proteomes" id="UP000636505"/>
    </source>
</evidence>
<name>A0A8J7A8J2_9CYAN</name>
<dbReference type="InterPro" id="IPR055259">
    <property type="entry name" value="YkvP/CgeB_Glyco_trans-like"/>
</dbReference>
<sequence length="301" mass="34815">MMDTSANALKKVASIANWRQKFDIVAAYVEDCWLLDSFPHAVKQFDRLFIPHVEFQSQLEQQLNIPVSVLPCAFDVLTHGAGIKPRTVDVFSYGRTPRNYYLELQSILNAAGSGCFYYHQTFDQKELFPKLTYCSERFDYLHRLQLKKLLKRSKLTLAFDFSYTVPRAALHESMKFHPSHKCGQSVLNRRWFEGAAAGTVLVGKRPQTEMMSQYFDWEDATIELPDQPAEGAELIQDLLSDRERLEAVSQRNYVQSLAKNDWRLRIRDMLKQLDIPLPSGLELELEQLQRKIHSLRPSLAT</sequence>
<evidence type="ECO:0000313" key="2">
    <source>
        <dbReference type="EMBL" id="MBE9079127.1"/>
    </source>
</evidence>
<gene>
    <name evidence="2" type="ORF">IQ241_17785</name>
</gene>
<keyword evidence="3" id="KW-1185">Reference proteome</keyword>
<comment type="caution">
    <text evidence="2">The sequence shown here is derived from an EMBL/GenBank/DDBJ whole genome shotgun (WGS) entry which is preliminary data.</text>
</comment>
<proteinExistence type="predicted"/>
<dbReference type="Pfam" id="PF13524">
    <property type="entry name" value="Glyco_trans_1_2"/>
    <property type="match status" value="1"/>
</dbReference>
<reference evidence="2" key="1">
    <citation type="submission" date="2020-10" db="EMBL/GenBank/DDBJ databases">
        <authorList>
            <person name="Castelo-Branco R."/>
            <person name="Eusebio N."/>
            <person name="Adriana R."/>
            <person name="Vieira A."/>
            <person name="Brugerolle De Fraissinette N."/>
            <person name="Rezende De Castro R."/>
            <person name="Schneider M.P."/>
            <person name="Vasconcelos V."/>
            <person name="Leao P.N."/>
        </authorList>
    </citation>
    <scope>NUCLEOTIDE SEQUENCE</scope>
    <source>
        <strain evidence="2">LEGE 07310</strain>
    </source>
</reference>
<feature type="domain" description="Spore protein YkvP/CgeB glycosyl transferase-like" evidence="1">
    <location>
        <begin position="144"/>
        <end position="270"/>
    </location>
</feature>
<organism evidence="2 3">
    <name type="scientific">Vasconcelosia minhoensis LEGE 07310</name>
    <dbReference type="NCBI Taxonomy" id="915328"/>
    <lineage>
        <taxon>Bacteria</taxon>
        <taxon>Bacillati</taxon>
        <taxon>Cyanobacteriota</taxon>
        <taxon>Cyanophyceae</taxon>
        <taxon>Nodosilineales</taxon>
        <taxon>Cymatolegaceae</taxon>
        <taxon>Vasconcelosia</taxon>
        <taxon>Vasconcelosia minhoensis</taxon>
    </lineage>
</organism>
<accession>A0A8J7A8J2</accession>
<protein>
    <submittedName>
        <fullName evidence="2">Glycosyltransferase family 1 protein</fullName>
    </submittedName>
</protein>